<feature type="binding site" evidence="3">
    <location>
        <position position="74"/>
    </location>
    <ligand>
        <name>Cu cation</name>
        <dbReference type="ChEBI" id="CHEBI:23378"/>
    </ligand>
</feature>
<sequence length="206" mass="22835">MDFLKKHSFKIAVLALCLGMGIYLLMTNVFKPEAPMPVLQEAPAFELTDLDGNTVSKESTNGKARLVYFYFANCPDVCPPTTFLLSQVQEGLEKEGILGTDAEMISITFDPERDTTEVIKAFAERNYAKLNEGWTFLRGDDPQAAIKLAQDFGASAIKDKEGTGFTHMNVITLVDKTGQIRKWISGSDEELTPESIVADMKRLAKE</sequence>
<protein>
    <recommendedName>
        <fullName evidence="6">Thioredoxin domain-containing protein</fullName>
    </recommendedName>
</protein>
<keyword evidence="5" id="KW-0472">Membrane</keyword>
<accession>A0A1B2DC38</accession>
<dbReference type="InterPro" id="IPR013766">
    <property type="entry name" value="Thioredoxin_domain"/>
</dbReference>
<dbReference type="SUPFAM" id="SSF52833">
    <property type="entry name" value="Thioredoxin-like"/>
    <property type="match status" value="1"/>
</dbReference>
<evidence type="ECO:0000259" key="6">
    <source>
        <dbReference type="PROSITE" id="PS51352"/>
    </source>
</evidence>
<evidence type="ECO:0000256" key="5">
    <source>
        <dbReference type="SAM" id="Phobius"/>
    </source>
</evidence>
<keyword evidence="5" id="KW-1133">Transmembrane helix</keyword>
<evidence type="ECO:0000256" key="3">
    <source>
        <dbReference type="PIRSR" id="PIRSR603782-1"/>
    </source>
</evidence>
<proteinExistence type="inferred from homology"/>
<feature type="disulfide bond" description="Redox-active" evidence="4">
    <location>
        <begin position="74"/>
        <end position="78"/>
    </location>
</feature>
<feature type="binding site" evidence="3">
    <location>
        <position position="78"/>
    </location>
    <ligand>
        <name>Cu cation</name>
        <dbReference type="ChEBI" id="CHEBI:23378"/>
    </ligand>
</feature>
<keyword evidence="4" id="KW-1015">Disulfide bond</keyword>
<evidence type="ECO:0000256" key="2">
    <source>
        <dbReference type="ARBA" id="ARBA00023008"/>
    </source>
</evidence>
<keyword evidence="3" id="KW-0479">Metal-binding</keyword>
<dbReference type="PANTHER" id="PTHR12151">
    <property type="entry name" value="ELECTRON TRANSPORT PROTIN SCO1/SENC FAMILY MEMBER"/>
    <property type="match status" value="1"/>
</dbReference>
<dbReference type="PROSITE" id="PS51352">
    <property type="entry name" value="THIOREDOXIN_2"/>
    <property type="match status" value="1"/>
</dbReference>
<evidence type="ECO:0000256" key="4">
    <source>
        <dbReference type="PIRSR" id="PIRSR603782-2"/>
    </source>
</evidence>
<dbReference type="EMBL" id="CP016808">
    <property type="protein sequence ID" value="ANY65265.1"/>
    <property type="molecule type" value="Genomic_DNA"/>
</dbReference>
<organism evidence="7">
    <name type="scientific">Paenibacillus sp. BIHB 4019</name>
    <dbReference type="NCBI Taxonomy" id="1870819"/>
    <lineage>
        <taxon>Bacteria</taxon>
        <taxon>Bacillati</taxon>
        <taxon>Bacillota</taxon>
        <taxon>Bacilli</taxon>
        <taxon>Bacillales</taxon>
        <taxon>Paenibacillaceae</taxon>
        <taxon>Paenibacillus</taxon>
    </lineage>
</organism>
<dbReference type="AlphaFoldDB" id="A0A1B2DC38"/>
<feature type="binding site" evidence="3">
    <location>
        <position position="167"/>
    </location>
    <ligand>
        <name>Cu cation</name>
        <dbReference type="ChEBI" id="CHEBI:23378"/>
    </ligand>
</feature>
<feature type="transmembrane region" description="Helical" evidence="5">
    <location>
        <begin position="12"/>
        <end position="30"/>
    </location>
</feature>
<evidence type="ECO:0000313" key="7">
    <source>
        <dbReference type="EMBL" id="ANY65265.1"/>
    </source>
</evidence>
<dbReference type="Pfam" id="PF02630">
    <property type="entry name" value="SCO1-SenC"/>
    <property type="match status" value="1"/>
</dbReference>
<gene>
    <name evidence="7" type="ORF">BBD42_01310</name>
</gene>
<dbReference type="InterPro" id="IPR003782">
    <property type="entry name" value="SCO1/SenC"/>
</dbReference>
<reference evidence="7" key="1">
    <citation type="submission" date="2016-08" db="EMBL/GenBank/DDBJ databases">
        <title>Complete Genome Seqeunce of Paenibacillus sp. BIHB 4019 from tea rhizoplane.</title>
        <authorList>
            <person name="Thakur R."/>
            <person name="Swarnkar M.K."/>
            <person name="Gulati A."/>
        </authorList>
    </citation>
    <scope>NUCLEOTIDE SEQUENCE [LARGE SCALE GENOMIC DNA]</scope>
    <source>
        <strain evidence="7">BIHB4019</strain>
    </source>
</reference>
<dbReference type="CDD" id="cd02968">
    <property type="entry name" value="SCO"/>
    <property type="match status" value="1"/>
</dbReference>
<keyword evidence="2 3" id="KW-0186">Copper</keyword>
<dbReference type="InterPro" id="IPR036249">
    <property type="entry name" value="Thioredoxin-like_sf"/>
</dbReference>
<dbReference type="Gene3D" id="3.40.30.10">
    <property type="entry name" value="Glutaredoxin"/>
    <property type="match status" value="1"/>
</dbReference>
<evidence type="ECO:0000256" key="1">
    <source>
        <dbReference type="ARBA" id="ARBA00010996"/>
    </source>
</evidence>
<comment type="similarity">
    <text evidence="1">Belongs to the SCO1/2 family.</text>
</comment>
<dbReference type="PANTHER" id="PTHR12151:SF25">
    <property type="entry name" value="LINALOOL DEHYDRATASE_ISOMERASE DOMAIN-CONTAINING PROTEIN"/>
    <property type="match status" value="1"/>
</dbReference>
<dbReference type="GO" id="GO:0046872">
    <property type="term" value="F:metal ion binding"/>
    <property type="evidence" value="ECO:0007669"/>
    <property type="project" value="UniProtKB-KW"/>
</dbReference>
<name>A0A1B2DC38_9BACL</name>
<dbReference type="RefSeq" id="WP_099516673.1">
    <property type="nucleotide sequence ID" value="NZ_CP016808.1"/>
</dbReference>
<keyword evidence="5" id="KW-0812">Transmembrane</keyword>
<feature type="domain" description="Thioredoxin" evidence="6">
    <location>
        <begin position="36"/>
        <end position="205"/>
    </location>
</feature>